<dbReference type="EMBL" id="QQAY01000006">
    <property type="protein sequence ID" value="RDI41901.1"/>
    <property type="molecule type" value="Genomic_DNA"/>
</dbReference>
<dbReference type="OrthoDB" id="2590330at2"/>
<protein>
    <submittedName>
        <fullName evidence="1">Uncharacterized protein</fullName>
    </submittedName>
</protein>
<dbReference type="Proteomes" id="UP000255326">
    <property type="component" value="Unassembled WGS sequence"/>
</dbReference>
<dbReference type="AlphaFoldDB" id="A0A370GDZ2"/>
<comment type="caution">
    <text evidence="1">The sequence shown here is derived from an EMBL/GenBank/DDBJ whole genome shotgun (WGS) entry which is preliminary data.</text>
</comment>
<name>A0A370GDZ2_9BACI</name>
<proteinExistence type="predicted"/>
<accession>A0A370GDZ2</accession>
<reference evidence="1 2" key="1">
    <citation type="submission" date="2018-07" db="EMBL/GenBank/DDBJ databases">
        <title>Genomic Encyclopedia of Type Strains, Phase IV (KMG-IV): sequencing the most valuable type-strain genomes for metagenomic binning, comparative biology and taxonomic classification.</title>
        <authorList>
            <person name="Goeker M."/>
        </authorList>
    </citation>
    <scope>NUCLEOTIDE SEQUENCE [LARGE SCALE GENOMIC DNA]</scope>
    <source>
        <strain evidence="1 2">DSM 25281</strain>
    </source>
</reference>
<organism evidence="1 2">
    <name type="scientific">Falsibacillus pallidus</name>
    <dbReference type="NCBI Taxonomy" id="493781"/>
    <lineage>
        <taxon>Bacteria</taxon>
        <taxon>Bacillati</taxon>
        <taxon>Bacillota</taxon>
        <taxon>Bacilli</taxon>
        <taxon>Bacillales</taxon>
        <taxon>Bacillaceae</taxon>
        <taxon>Falsibacillus</taxon>
    </lineage>
</organism>
<evidence type="ECO:0000313" key="2">
    <source>
        <dbReference type="Proteomes" id="UP000255326"/>
    </source>
</evidence>
<gene>
    <name evidence="1" type="ORF">DFR59_10660</name>
</gene>
<sequence length="169" mass="19547">MKIEQALKISSLMDQWMELQVSSQFEAIKLDTAAGKLPLFHQWVNGKSVSAGYTIRKHGEEAYHFLFIDWHRKGNYYLVLYLENKSTTAAEIQHVEEDGGSLWWTYNPLKRDGKNAERKTYFISRFGSPRVTIPLPKSPNQVDSFLQALFTLCRNRIMADRAANVFTEI</sequence>
<dbReference type="RefSeq" id="WP_114745789.1">
    <property type="nucleotide sequence ID" value="NZ_QQAY01000006.1"/>
</dbReference>
<evidence type="ECO:0000313" key="1">
    <source>
        <dbReference type="EMBL" id="RDI41901.1"/>
    </source>
</evidence>
<keyword evidence="2" id="KW-1185">Reference proteome</keyword>